<dbReference type="Gene3D" id="3.30.457.10">
    <property type="entry name" value="Copper amine oxidase-like, N-terminal domain"/>
    <property type="match status" value="1"/>
</dbReference>
<keyword evidence="1" id="KW-0732">Signal</keyword>
<dbReference type="InterPro" id="IPR012854">
    <property type="entry name" value="Cu_amine_oxidase-like_N"/>
</dbReference>
<reference evidence="3 4" key="1">
    <citation type="submission" date="2021-03" db="EMBL/GenBank/DDBJ databases">
        <title>Genomic Encyclopedia of Type Strains, Phase IV (KMG-IV): sequencing the most valuable type-strain genomes for metagenomic binning, comparative biology and taxonomic classification.</title>
        <authorList>
            <person name="Goeker M."/>
        </authorList>
    </citation>
    <scope>NUCLEOTIDE SEQUENCE [LARGE SCALE GENOMIC DNA]</scope>
    <source>
        <strain evidence="3 4">DSM 14349</strain>
    </source>
</reference>
<evidence type="ECO:0000256" key="1">
    <source>
        <dbReference type="SAM" id="SignalP"/>
    </source>
</evidence>
<dbReference type="EMBL" id="JAGGKG010000005">
    <property type="protein sequence ID" value="MBP1904843.1"/>
    <property type="molecule type" value="Genomic_DNA"/>
</dbReference>
<evidence type="ECO:0000313" key="4">
    <source>
        <dbReference type="Proteomes" id="UP001519272"/>
    </source>
</evidence>
<dbReference type="InterPro" id="IPR036582">
    <property type="entry name" value="Mao_N_sf"/>
</dbReference>
<dbReference type="RefSeq" id="WP_210088513.1">
    <property type="nucleotide sequence ID" value="NZ_JAGGKG010000005.1"/>
</dbReference>
<dbReference type="Proteomes" id="UP001519272">
    <property type="component" value="Unassembled WGS sequence"/>
</dbReference>
<evidence type="ECO:0000313" key="3">
    <source>
        <dbReference type="EMBL" id="MBP1904843.1"/>
    </source>
</evidence>
<accession>A0ABS4FR73</accession>
<protein>
    <recommendedName>
        <fullName evidence="2">Copper amine oxidase-like N-terminal domain-containing protein</fullName>
    </recommendedName>
</protein>
<proteinExistence type="predicted"/>
<comment type="caution">
    <text evidence="3">The sequence shown here is derived from an EMBL/GenBank/DDBJ whole genome shotgun (WGS) entry which is preliminary data.</text>
</comment>
<dbReference type="SUPFAM" id="SSF55383">
    <property type="entry name" value="Copper amine oxidase, domain N"/>
    <property type="match status" value="1"/>
</dbReference>
<feature type="domain" description="Copper amine oxidase-like N-terminal" evidence="2">
    <location>
        <begin position="381"/>
        <end position="468"/>
    </location>
</feature>
<gene>
    <name evidence="3" type="ORF">J2Z32_001467</name>
</gene>
<keyword evidence="4" id="KW-1185">Reference proteome</keyword>
<evidence type="ECO:0000259" key="2">
    <source>
        <dbReference type="Pfam" id="PF07833"/>
    </source>
</evidence>
<sequence length="654" mass="71780">MKIRKKSGIALLVFCMLSSLLVGMGTAFGSSTDGKIIDVINRNHYLMEDGSIWTTSFDGPVHDTGSYKGIGGNPSSGEGLFAWTEDGNLANWNANSEHSIKLTKVSGIKKINGDIIINNDGTISGVVGKMKEIKDVIDADMYEEKVAVLLASGDIWFAENYTSKPRKIGHVEQAVEIKLGDVNTAVLKKNGTITLLDMLTDDAPREVGSNITSFVRDNKSNLIAIHQNGTVWSYSRQKKYVAEQISELSNIVKLVSSTNELFAQSKDGLWVGYDYQKGAITPLTPPKLSKLTLQPSSKEASIGSSIDLNVMETYSNGYELLRQPKDNELKIEKPEIAQWQANDPVKLLAKGMGSTTVSLETNGMSSSFTFNVSNNQKLTGAVLLDGVSYLPIEGVFKALGAVANVDKALIKIQLGETKIVLQIGSIVADIDGTKVTLKGKVQVKNGKILFPAALLTELKLGTFTWNAKLQQGELVIGNAKLVIQSEETAKIVKKSELGSLAKYIGKSYWVNNFYYGGERFSKVTIKDINVTISEQDQRTYEVIFQGAKGKIYEPYAVGTTSNVIDTLNDSNQLLTYDPYKKYKWSNAVWNKIKQNKVSFGMNTTQVQFAWGHPTSISKKSVKNKGTVEVWVYGNKNLDFKIVTFANGKVIQFTN</sequence>
<feature type="signal peptide" evidence="1">
    <location>
        <begin position="1"/>
        <end position="29"/>
    </location>
</feature>
<dbReference type="Pfam" id="PF07833">
    <property type="entry name" value="Cu_amine_oxidN1"/>
    <property type="match status" value="1"/>
</dbReference>
<organism evidence="3 4">
    <name type="scientific">Paenibacillus turicensis</name>
    <dbReference type="NCBI Taxonomy" id="160487"/>
    <lineage>
        <taxon>Bacteria</taxon>
        <taxon>Bacillati</taxon>
        <taxon>Bacillota</taxon>
        <taxon>Bacilli</taxon>
        <taxon>Bacillales</taxon>
        <taxon>Paenibacillaceae</taxon>
        <taxon>Paenibacillus</taxon>
    </lineage>
</organism>
<feature type="chain" id="PRO_5046425199" description="Copper amine oxidase-like N-terminal domain-containing protein" evidence="1">
    <location>
        <begin position="30"/>
        <end position="654"/>
    </location>
</feature>
<name>A0ABS4FR73_9BACL</name>